<comment type="caution">
    <text evidence="1">The sequence shown here is derived from an EMBL/GenBank/DDBJ whole genome shotgun (WGS) entry which is preliminary data.</text>
</comment>
<dbReference type="EMBL" id="BMGL01000008">
    <property type="protein sequence ID" value="GGE15411.1"/>
    <property type="molecule type" value="Genomic_DNA"/>
</dbReference>
<dbReference type="Proteomes" id="UP000599688">
    <property type="component" value="Unassembled WGS sequence"/>
</dbReference>
<reference evidence="1 2" key="1">
    <citation type="journal article" date="2014" name="Int. J. Syst. Evol. Microbiol.">
        <title>Complete genome sequence of Corynebacterium casei LMG S-19264T (=DSM 44701T), isolated from a smear-ripened cheese.</title>
        <authorList>
            <consortium name="US DOE Joint Genome Institute (JGI-PGF)"/>
            <person name="Walter F."/>
            <person name="Albersmeier A."/>
            <person name="Kalinowski J."/>
            <person name="Ruckert C."/>
        </authorList>
    </citation>
    <scope>NUCLEOTIDE SEQUENCE [LARGE SCALE GENOMIC DNA]</scope>
    <source>
        <strain evidence="1 2">CGMCC 1.12925</strain>
    </source>
</reference>
<gene>
    <name evidence="1" type="ORF">GCM10010831_15930</name>
</gene>
<dbReference type="AlphaFoldDB" id="A0A916ZVZ7"/>
<sequence length="147" mass="17550">MIDNTSPFSKILDSYQDECFHLYAVVKSLCDYPDIFHFDYTDEDALLYATSFVLLCERYIFTVTKNEGNYIDDFESLHSELNFETPIDELESKLIECRESMITALKAIFKTKENILSLFASIFRMQEHEEPFIVDYFRVEDFYHNYF</sequence>
<dbReference type="RefSeq" id="WP_188406296.1">
    <property type="nucleotide sequence ID" value="NZ_BMGL01000008.1"/>
</dbReference>
<proteinExistence type="predicted"/>
<organism evidence="1 2">
    <name type="scientific">Psychroflexus salis</name>
    <dbReference type="NCBI Taxonomy" id="1526574"/>
    <lineage>
        <taxon>Bacteria</taxon>
        <taxon>Pseudomonadati</taxon>
        <taxon>Bacteroidota</taxon>
        <taxon>Flavobacteriia</taxon>
        <taxon>Flavobacteriales</taxon>
        <taxon>Flavobacteriaceae</taxon>
        <taxon>Psychroflexus</taxon>
    </lineage>
</organism>
<accession>A0A916ZVZ7</accession>
<evidence type="ECO:0000313" key="1">
    <source>
        <dbReference type="EMBL" id="GGE15411.1"/>
    </source>
</evidence>
<protein>
    <submittedName>
        <fullName evidence="1">Uncharacterized protein</fullName>
    </submittedName>
</protein>
<keyword evidence="2" id="KW-1185">Reference proteome</keyword>
<evidence type="ECO:0000313" key="2">
    <source>
        <dbReference type="Proteomes" id="UP000599688"/>
    </source>
</evidence>
<name>A0A916ZVZ7_9FLAO</name>